<organism evidence="1">
    <name type="scientific">Chromera velia CCMP2878</name>
    <dbReference type="NCBI Taxonomy" id="1169474"/>
    <lineage>
        <taxon>Eukaryota</taxon>
        <taxon>Sar</taxon>
        <taxon>Alveolata</taxon>
        <taxon>Colpodellida</taxon>
        <taxon>Chromeraceae</taxon>
        <taxon>Chromera</taxon>
    </lineage>
</organism>
<dbReference type="VEuPathDB" id="CryptoDB:Cvel_23357"/>
<proteinExistence type="predicted"/>
<dbReference type="EMBL" id="CDMZ01001543">
    <property type="protein sequence ID" value="CEM34134.1"/>
    <property type="molecule type" value="Genomic_DNA"/>
</dbReference>
<gene>
    <name evidence="1" type="ORF">Cvel_23357</name>
</gene>
<name>A0A0G4GTT4_9ALVE</name>
<evidence type="ECO:0000313" key="1">
    <source>
        <dbReference type="EMBL" id="CEM34134.1"/>
    </source>
</evidence>
<protein>
    <submittedName>
        <fullName evidence="1">Uncharacterized protein</fullName>
    </submittedName>
</protein>
<sequence>MSASELRRRYGLLVRKDDIVCLADCCSALLGEGVAASWGPLLGRTAVAEGAAGDSPKRPTIQLWAVHGPNVNVTDAVSFSENSN</sequence>
<dbReference type="AlphaFoldDB" id="A0A0G4GTT4"/>
<accession>A0A0G4GTT4</accession>
<reference evidence="1" key="1">
    <citation type="submission" date="2014-11" db="EMBL/GenBank/DDBJ databases">
        <authorList>
            <person name="Otto D Thomas"/>
            <person name="Naeem Raeece"/>
        </authorList>
    </citation>
    <scope>NUCLEOTIDE SEQUENCE</scope>
</reference>